<feature type="signal peptide" evidence="2">
    <location>
        <begin position="1"/>
        <end position="21"/>
    </location>
</feature>
<evidence type="ECO:0000313" key="4">
    <source>
        <dbReference type="Proteomes" id="UP001156441"/>
    </source>
</evidence>
<feature type="chain" id="PRO_5046113886" description="Lipoprotein" evidence="2">
    <location>
        <begin position="22"/>
        <end position="198"/>
    </location>
</feature>
<evidence type="ECO:0008006" key="5">
    <source>
        <dbReference type="Google" id="ProtNLM"/>
    </source>
</evidence>
<feature type="region of interest" description="Disordered" evidence="1">
    <location>
        <begin position="21"/>
        <end position="53"/>
    </location>
</feature>
<sequence>MWRIVRALACALLLAGCSASDDPGDQGDQVGGHGHHRAPNNDPQLIPAGKVGAPALGQPVESMDELTAWVREVTGECADPAEADAAELADYLGPTRVEWYGPFVAEWATCGIEPHDRLGLVLFEPGQQRALQEFWLRGLESGELAENPDWAFGNGFAVTAGPLGTQRLGLHYLWCEPVDLPDAHTVPADVEGCVYARP</sequence>
<name>A0ABT2JF56_9PSEU</name>
<keyword evidence="2" id="KW-0732">Signal</keyword>
<dbReference type="Proteomes" id="UP001156441">
    <property type="component" value="Unassembled WGS sequence"/>
</dbReference>
<reference evidence="3 4" key="1">
    <citation type="submission" date="2021-02" db="EMBL/GenBank/DDBJ databases">
        <title>Actinophytocola xerophila sp. nov., isolated from soil of cotton cropping field.</title>
        <authorList>
            <person name="Huang R."/>
            <person name="Chen X."/>
            <person name="Ge X."/>
            <person name="Liu W."/>
        </authorList>
    </citation>
    <scope>NUCLEOTIDE SEQUENCE [LARGE SCALE GENOMIC DNA]</scope>
    <source>
        <strain evidence="3 4">S1-96</strain>
    </source>
</reference>
<comment type="caution">
    <text evidence="3">The sequence shown here is derived from an EMBL/GenBank/DDBJ whole genome shotgun (WGS) entry which is preliminary data.</text>
</comment>
<gene>
    <name evidence="3" type="ORF">JT362_24995</name>
</gene>
<protein>
    <recommendedName>
        <fullName evidence="5">Lipoprotein</fullName>
    </recommendedName>
</protein>
<evidence type="ECO:0000256" key="2">
    <source>
        <dbReference type="SAM" id="SignalP"/>
    </source>
</evidence>
<organism evidence="3 4">
    <name type="scientific">Actinophytocola gossypii</name>
    <dbReference type="NCBI Taxonomy" id="2812003"/>
    <lineage>
        <taxon>Bacteria</taxon>
        <taxon>Bacillati</taxon>
        <taxon>Actinomycetota</taxon>
        <taxon>Actinomycetes</taxon>
        <taxon>Pseudonocardiales</taxon>
        <taxon>Pseudonocardiaceae</taxon>
    </lineage>
</organism>
<dbReference type="RefSeq" id="WP_260194202.1">
    <property type="nucleotide sequence ID" value="NZ_JAFFZE010000018.1"/>
</dbReference>
<evidence type="ECO:0000256" key="1">
    <source>
        <dbReference type="SAM" id="MobiDB-lite"/>
    </source>
</evidence>
<accession>A0ABT2JF56</accession>
<dbReference type="PROSITE" id="PS51257">
    <property type="entry name" value="PROKAR_LIPOPROTEIN"/>
    <property type="match status" value="1"/>
</dbReference>
<keyword evidence="4" id="KW-1185">Reference proteome</keyword>
<evidence type="ECO:0000313" key="3">
    <source>
        <dbReference type="EMBL" id="MCT2586383.1"/>
    </source>
</evidence>
<dbReference type="EMBL" id="JAFFZE010000018">
    <property type="protein sequence ID" value="MCT2586383.1"/>
    <property type="molecule type" value="Genomic_DNA"/>
</dbReference>
<proteinExistence type="predicted"/>